<protein>
    <recommendedName>
        <fullName evidence="7">Disease resistance N-terminal domain-containing protein</fullName>
    </recommendedName>
</protein>
<keyword evidence="6" id="KW-0732">Signal</keyword>
<dbReference type="Proteomes" id="UP000015105">
    <property type="component" value="Unassembled WGS sequence"/>
</dbReference>
<evidence type="ECO:0000256" key="5">
    <source>
        <dbReference type="ARBA" id="ARBA00022821"/>
    </source>
</evidence>
<dbReference type="GO" id="GO:0006952">
    <property type="term" value="P:defense response"/>
    <property type="evidence" value="ECO:0007669"/>
    <property type="project" value="UniProtKB-KW"/>
</dbReference>
<dbReference type="Gramene" id="AET0Gv20035800.1">
    <property type="protein sequence ID" value="AET0Gv20035800.1"/>
    <property type="gene ID" value="AET0Gv20035800"/>
</dbReference>
<sequence length="119" mass="13573">MAVIVLLLVIEKMGLALANGAANQASAHFSKYGTRVIELQGSMGCIVRELRIIHDVLCQMDIRNHNNQVYEGWLDEVRKVAHGMEDMVDEYMYQVGREHDIGCCFYLKKSLENQDLLFP</sequence>
<organism evidence="8 9">
    <name type="scientific">Aegilops tauschii subsp. strangulata</name>
    <name type="common">Goatgrass</name>
    <dbReference type="NCBI Taxonomy" id="200361"/>
    <lineage>
        <taxon>Eukaryota</taxon>
        <taxon>Viridiplantae</taxon>
        <taxon>Streptophyta</taxon>
        <taxon>Embryophyta</taxon>
        <taxon>Tracheophyta</taxon>
        <taxon>Spermatophyta</taxon>
        <taxon>Magnoliopsida</taxon>
        <taxon>Liliopsida</taxon>
        <taxon>Poales</taxon>
        <taxon>Poaceae</taxon>
        <taxon>BOP clade</taxon>
        <taxon>Pooideae</taxon>
        <taxon>Triticodae</taxon>
        <taxon>Triticeae</taxon>
        <taxon>Triticinae</taxon>
        <taxon>Aegilops</taxon>
    </lineage>
</organism>
<feature type="domain" description="Disease resistance N-terminal" evidence="7">
    <location>
        <begin position="25"/>
        <end position="99"/>
    </location>
</feature>
<feature type="signal peptide" evidence="6">
    <location>
        <begin position="1"/>
        <end position="18"/>
    </location>
</feature>
<proteinExistence type="inferred from homology"/>
<dbReference type="EnsemblPlants" id="AET0Gv20035800.1">
    <property type="protein sequence ID" value="AET0Gv20035800.1"/>
    <property type="gene ID" value="AET0Gv20035800"/>
</dbReference>
<comment type="similarity">
    <text evidence="1">Belongs to the disease resistance NB-LRR family.</text>
</comment>
<keyword evidence="4" id="KW-0547">Nucleotide-binding</keyword>
<name>A0A452XCY3_AEGTS</name>
<dbReference type="Gene3D" id="1.20.5.4130">
    <property type="match status" value="1"/>
</dbReference>
<keyword evidence="9" id="KW-1185">Reference proteome</keyword>
<evidence type="ECO:0000256" key="1">
    <source>
        <dbReference type="ARBA" id="ARBA00008894"/>
    </source>
</evidence>
<reference evidence="9" key="2">
    <citation type="journal article" date="2017" name="Nat. Plants">
        <title>The Aegilops tauschii genome reveals multiple impacts of transposons.</title>
        <authorList>
            <person name="Zhao G."/>
            <person name="Zou C."/>
            <person name="Li K."/>
            <person name="Wang K."/>
            <person name="Li T."/>
            <person name="Gao L."/>
            <person name="Zhang X."/>
            <person name="Wang H."/>
            <person name="Yang Z."/>
            <person name="Liu X."/>
            <person name="Jiang W."/>
            <person name="Mao L."/>
            <person name="Kong X."/>
            <person name="Jiao Y."/>
            <person name="Jia J."/>
        </authorList>
    </citation>
    <scope>NUCLEOTIDE SEQUENCE [LARGE SCALE GENOMIC DNA]</scope>
    <source>
        <strain evidence="9">cv. AL8/78</strain>
    </source>
</reference>
<dbReference type="InterPro" id="IPR041118">
    <property type="entry name" value="Rx_N"/>
</dbReference>
<keyword evidence="2" id="KW-0433">Leucine-rich repeat</keyword>
<reference evidence="9" key="1">
    <citation type="journal article" date="2014" name="Science">
        <title>Ancient hybridizations among the ancestral genomes of bread wheat.</title>
        <authorList>
            <consortium name="International Wheat Genome Sequencing Consortium,"/>
            <person name="Marcussen T."/>
            <person name="Sandve S.R."/>
            <person name="Heier L."/>
            <person name="Spannagl M."/>
            <person name="Pfeifer M."/>
            <person name="Jakobsen K.S."/>
            <person name="Wulff B.B."/>
            <person name="Steuernagel B."/>
            <person name="Mayer K.F."/>
            <person name="Olsen O.A."/>
        </authorList>
    </citation>
    <scope>NUCLEOTIDE SEQUENCE [LARGE SCALE GENOMIC DNA]</scope>
    <source>
        <strain evidence="9">cv. AL8/78</strain>
    </source>
</reference>
<evidence type="ECO:0000313" key="8">
    <source>
        <dbReference type="EnsemblPlants" id="AET0Gv20035800.1"/>
    </source>
</evidence>
<dbReference type="Pfam" id="PF18052">
    <property type="entry name" value="Rx_N"/>
    <property type="match status" value="1"/>
</dbReference>
<evidence type="ECO:0000259" key="7">
    <source>
        <dbReference type="Pfam" id="PF18052"/>
    </source>
</evidence>
<evidence type="ECO:0000256" key="3">
    <source>
        <dbReference type="ARBA" id="ARBA00022737"/>
    </source>
</evidence>
<evidence type="ECO:0000256" key="6">
    <source>
        <dbReference type="SAM" id="SignalP"/>
    </source>
</evidence>
<keyword evidence="3" id="KW-0677">Repeat</keyword>
<evidence type="ECO:0000256" key="4">
    <source>
        <dbReference type="ARBA" id="ARBA00022741"/>
    </source>
</evidence>
<dbReference type="AlphaFoldDB" id="A0A452XCY3"/>
<reference evidence="8" key="3">
    <citation type="submission" date="2019-03" db="UniProtKB">
        <authorList>
            <consortium name="EnsemblPlants"/>
        </authorList>
    </citation>
    <scope>IDENTIFICATION</scope>
</reference>
<keyword evidence="5" id="KW-0611">Plant defense</keyword>
<dbReference type="GO" id="GO:0000166">
    <property type="term" value="F:nucleotide binding"/>
    <property type="evidence" value="ECO:0007669"/>
    <property type="project" value="UniProtKB-KW"/>
</dbReference>
<evidence type="ECO:0000256" key="2">
    <source>
        <dbReference type="ARBA" id="ARBA00022614"/>
    </source>
</evidence>
<evidence type="ECO:0000313" key="9">
    <source>
        <dbReference type="Proteomes" id="UP000015105"/>
    </source>
</evidence>
<accession>A0A452XCY3</accession>
<feature type="chain" id="PRO_5019284964" description="Disease resistance N-terminal domain-containing protein" evidence="6">
    <location>
        <begin position="19"/>
        <end position="119"/>
    </location>
</feature>